<comment type="caution">
    <text evidence="1">The sequence shown here is derived from an EMBL/GenBank/DDBJ whole genome shotgun (WGS) entry which is preliminary data.</text>
</comment>
<evidence type="ECO:0000313" key="2">
    <source>
        <dbReference type="Proteomes" id="UP000192521"/>
    </source>
</evidence>
<reference evidence="1 2" key="1">
    <citation type="submission" date="2017-02" db="EMBL/GenBank/DDBJ databases">
        <title>Draft genome sequence of a Kluyvera intermedia isolate from a patient with a pancreatic abscess.</title>
        <authorList>
            <person name="Thele R."/>
        </authorList>
    </citation>
    <scope>NUCLEOTIDE SEQUENCE [LARGE SCALE GENOMIC DNA]</scope>
    <source>
        <strain evidence="1 2">FOSA7093</strain>
    </source>
</reference>
<proteinExistence type="predicted"/>
<keyword evidence="2" id="KW-1185">Reference proteome</keyword>
<dbReference type="EMBL" id="MWPR01000028">
    <property type="protein sequence ID" value="ORJ49092.1"/>
    <property type="molecule type" value="Genomic_DNA"/>
</dbReference>
<accession>A0ABX3UC49</accession>
<sequence length="215" mass="24936">MAIYNEEERKAGTLLLSQFKMFNEATVMFETHIEPSFWKGFDRCIDEFVRAVEWAHEINYADNEYSWLAPQSWEVENDSWRYWFETYNTAMQEADFTLALLTGNGTEDAEMGFRFTLAERYFGKGKKRAVYVSERIGSQYYSTLGTLGFRDLNDGNFFLPVHLDLNIIAACWQEHGEFPHDHAVFSPLCAALRILKEAALVFEAFCNAPPDELEN</sequence>
<organism evidence="1 2">
    <name type="scientific">Kluyvera intermedia</name>
    <name type="common">Enterobacter intermedius</name>
    <dbReference type="NCBI Taxonomy" id="61648"/>
    <lineage>
        <taxon>Bacteria</taxon>
        <taxon>Pseudomonadati</taxon>
        <taxon>Pseudomonadota</taxon>
        <taxon>Gammaproteobacteria</taxon>
        <taxon>Enterobacterales</taxon>
        <taxon>Enterobacteriaceae</taxon>
        <taxon>Kluyvera</taxon>
    </lineage>
</organism>
<gene>
    <name evidence="1" type="ORF">B2M27_17260</name>
</gene>
<protein>
    <submittedName>
        <fullName evidence="1">Uncharacterized protein</fullName>
    </submittedName>
</protein>
<evidence type="ECO:0000313" key="1">
    <source>
        <dbReference type="EMBL" id="ORJ49092.1"/>
    </source>
</evidence>
<name>A0ABX3UC49_KLUIN</name>
<dbReference type="Proteomes" id="UP000192521">
    <property type="component" value="Unassembled WGS sequence"/>
</dbReference>